<reference evidence="2" key="1">
    <citation type="journal article" date="2014" name="Int. J. Syst. Evol. Microbiol.">
        <title>Complete genome sequence of Corynebacterium casei LMG S-19264T (=DSM 44701T), isolated from a smear-ripened cheese.</title>
        <authorList>
            <consortium name="US DOE Joint Genome Institute (JGI-PGF)"/>
            <person name="Walter F."/>
            <person name="Albersmeier A."/>
            <person name="Kalinowski J."/>
            <person name="Ruckert C."/>
        </authorList>
    </citation>
    <scope>NUCLEOTIDE SEQUENCE</scope>
    <source>
        <strain evidence="2">CGMCC 1.12754</strain>
    </source>
</reference>
<reference evidence="2" key="2">
    <citation type="submission" date="2020-09" db="EMBL/GenBank/DDBJ databases">
        <authorList>
            <person name="Sun Q."/>
            <person name="Zhou Y."/>
        </authorList>
    </citation>
    <scope>NUCLEOTIDE SEQUENCE</scope>
    <source>
        <strain evidence="2">CGMCC 1.12754</strain>
    </source>
</reference>
<dbReference type="InterPro" id="IPR004360">
    <property type="entry name" value="Glyas_Fos-R_dOase_dom"/>
</dbReference>
<evidence type="ECO:0000313" key="3">
    <source>
        <dbReference type="Proteomes" id="UP000622860"/>
    </source>
</evidence>
<dbReference type="SUPFAM" id="SSF54593">
    <property type="entry name" value="Glyoxalase/Bleomycin resistance protein/Dihydroxybiphenyl dioxygenase"/>
    <property type="match status" value="1"/>
</dbReference>
<gene>
    <name evidence="2" type="ORF">GCM10011398_32970</name>
</gene>
<proteinExistence type="predicted"/>
<dbReference type="AlphaFoldDB" id="A0A917M7U2"/>
<feature type="domain" description="VOC" evidence="1">
    <location>
        <begin position="4"/>
        <end position="124"/>
    </location>
</feature>
<evidence type="ECO:0000313" key="2">
    <source>
        <dbReference type="EMBL" id="GGG84695.1"/>
    </source>
</evidence>
<dbReference type="Proteomes" id="UP000622860">
    <property type="component" value="Unassembled WGS sequence"/>
</dbReference>
<dbReference type="RefSeq" id="WP_188456463.1">
    <property type="nucleotide sequence ID" value="NZ_BMFR01000018.1"/>
</dbReference>
<name>A0A917M7U2_9BACI</name>
<dbReference type="EMBL" id="BMFR01000018">
    <property type="protein sequence ID" value="GGG84695.1"/>
    <property type="molecule type" value="Genomic_DNA"/>
</dbReference>
<protein>
    <recommendedName>
        <fullName evidence="1">VOC domain-containing protein</fullName>
    </recommendedName>
</protein>
<comment type="caution">
    <text evidence="2">The sequence shown here is derived from an EMBL/GenBank/DDBJ whole genome shotgun (WGS) entry which is preliminary data.</text>
</comment>
<dbReference type="Pfam" id="PF00903">
    <property type="entry name" value="Glyoxalase"/>
    <property type="match status" value="1"/>
</dbReference>
<dbReference type="InterPro" id="IPR037523">
    <property type="entry name" value="VOC_core"/>
</dbReference>
<sequence>MRFMTPQINLYVDNLELSRKFYEKLGFELQFTAEIGGKATHHELVLDGFVVGLATKESLKEVHGLNPGKNEGCEIVLWTEDTDLAIQYLSENGVTVVSQPHDFLNLRAGYVQDPDGNPIHIVCKREELPEK</sequence>
<evidence type="ECO:0000259" key="1">
    <source>
        <dbReference type="PROSITE" id="PS51819"/>
    </source>
</evidence>
<organism evidence="2 3">
    <name type="scientific">Virgibacillus oceani</name>
    <dbReference type="NCBI Taxonomy" id="1479511"/>
    <lineage>
        <taxon>Bacteria</taxon>
        <taxon>Bacillati</taxon>
        <taxon>Bacillota</taxon>
        <taxon>Bacilli</taxon>
        <taxon>Bacillales</taxon>
        <taxon>Bacillaceae</taxon>
        <taxon>Virgibacillus</taxon>
    </lineage>
</organism>
<accession>A0A917M7U2</accession>
<dbReference type="InterPro" id="IPR029068">
    <property type="entry name" value="Glyas_Bleomycin-R_OHBP_Dase"/>
</dbReference>
<dbReference type="PROSITE" id="PS51819">
    <property type="entry name" value="VOC"/>
    <property type="match status" value="1"/>
</dbReference>
<keyword evidence="3" id="KW-1185">Reference proteome</keyword>
<dbReference type="Gene3D" id="3.10.180.10">
    <property type="entry name" value="2,3-Dihydroxybiphenyl 1,2-Dioxygenase, domain 1"/>
    <property type="match status" value="1"/>
</dbReference>